<evidence type="ECO:0000256" key="1">
    <source>
        <dbReference type="SAM" id="MobiDB-lite"/>
    </source>
</evidence>
<accession>A0A4C1UXB1</accession>
<proteinExistence type="predicted"/>
<comment type="caution">
    <text evidence="2">The sequence shown here is derived from an EMBL/GenBank/DDBJ whole genome shotgun (WGS) entry which is preliminary data.</text>
</comment>
<feature type="region of interest" description="Disordered" evidence="1">
    <location>
        <begin position="17"/>
        <end position="36"/>
    </location>
</feature>
<dbReference type="Proteomes" id="UP000299102">
    <property type="component" value="Unassembled WGS sequence"/>
</dbReference>
<sequence>MLSCRIHFLRAVDKSASPLSDAGEEGDLPKPRTRGAKLGALGQKGLLRAYIVEKVLEMHTYSAYGSKPRARIDSEGRQCTPDQDKANESIESNCAESIIVDYERRVYRYVLRTAVVPSLLGESIDRLKCPHRSW</sequence>
<evidence type="ECO:0000313" key="3">
    <source>
        <dbReference type="Proteomes" id="UP000299102"/>
    </source>
</evidence>
<protein>
    <submittedName>
        <fullName evidence="2">Uncharacterized protein</fullName>
    </submittedName>
</protein>
<dbReference type="AlphaFoldDB" id="A0A4C1UXB1"/>
<keyword evidence="3" id="KW-1185">Reference proteome</keyword>
<name>A0A4C1UXB1_EUMVA</name>
<gene>
    <name evidence="2" type="ORF">EVAR_28559_1</name>
</gene>
<evidence type="ECO:0000313" key="2">
    <source>
        <dbReference type="EMBL" id="GBP30919.1"/>
    </source>
</evidence>
<dbReference type="EMBL" id="BGZK01000239">
    <property type="protein sequence ID" value="GBP30919.1"/>
    <property type="molecule type" value="Genomic_DNA"/>
</dbReference>
<organism evidence="2 3">
    <name type="scientific">Eumeta variegata</name>
    <name type="common">Bagworm moth</name>
    <name type="synonym">Eumeta japonica</name>
    <dbReference type="NCBI Taxonomy" id="151549"/>
    <lineage>
        <taxon>Eukaryota</taxon>
        <taxon>Metazoa</taxon>
        <taxon>Ecdysozoa</taxon>
        <taxon>Arthropoda</taxon>
        <taxon>Hexapoda</taxon>
        <taxon>Insecta</taxon>
        <taxon>Pterygota</taxon>
        <taxon>Neoptera</taxon>
        <taxon>Endopterygota</taxon>
        <taxon>Lepidoptera</taxon>
        <taxon>Glossata</taxon>
        <taxon>Ditrysia</taxon>
        <taxon>Tineoidea</taxon>
        <taxon>Psychidae</taxon>
        <taxon>Oiketicinae</taxon>
        <taxon>Eumeta</taxon>
    </lineage>
</organism>
<reference evidence="2 3" key="1">
    <citation type="journal article" date="2019" name="Commun. Biol.">
        <title>The bagworm genome reveals a unique fibroin gene that provides high tensile strength.</title>
        <authorList>
            <person name="Kono N."/>
            <person name="Nakamura H."/>
            <person name="Ohtoshi R."/>
            <person name="Tomita M."/>
            <person name="Numata K."/>
            <person name="Arakawa K."/>
        </authorList>
    </citation>
    <scope>NUCLEOTIDE SEQUENCE [LARGE SCALE GENOMIC DNA]</scope>
</reference>